<sequence>MIKQIFQKIQSSINHLIELEIVAIILYFGFIFTVKTLNFFDLFNPIIRIVISIVISALLQFIYSRFRDITLSHFENQMARTTASRVGIVFKFIIILLLILLFWLFWVFSPIILILLSMIPFFLFYIDKDQY</sequence>
<evidence type="ECO:0000313" key="1">
    <source>
        <dbReference type="EMBL" id="QZE13644.1"/>
    </source>
</evidence>
<keyword evidence="2" id="KW-1185">Reference proteome</keyword>
<dbReference type="Proteomes" id="UP000826212">
    <property type="component" value="Chromosome"/>
</dbReference>
<name>A0AC61NQY3_9BACT</name>
<gene>
    <name evidence="1" type="ORF">K4L44_13885</name>
</gene>
<organism evidence="1 2">
    <name type="scientific">Halosquirtibacter laminarini</name>
    <dbReference type="NCBI Taxonomy" id="3374600"/>
    <lineage>
        <taxon>Bacteria</taxon>
        <taxon>Pseudomonadati</taxon>
        <taxon>Bacteroidota</taxon>
        <taxon>Bacteroidia</taxon>
        <taxon>Marinilabiliales</taxon>
        <taxon>Prolixibacteraceae</taxon>
        <taxon>Halosquirtibacter</taxon>
    </lineage>
</organism>
<evidence type="ECO:0000313" key="2">
    <source>
        <dbReference type="Proteomes" id="UP000826212"/>
    </source>
</evidence>
<proteinExistence type="predicted"/>
<dbReference type="EMBL" id="CP081303">
    <property type="protein sequence ID" value="QZE13644.1"/>
    <property type="molecule type" value="Genomic_DNA"/>
</dbReference>
<protein>
    <submittedName>
        <fullName evidence="1">Uncharacterized protein</fullName>
    </submittedName>
</protein>
<accession>A0AC61NQY3</accession>
<reference evidence="1" key="1">
    <citation type="submission" date="2021-08" db="EMBL/GenBank/DDBJ databases">
        <title>Novel anaerobic bacterium isolated from sea squirt in East Sea, Republic of Korea.</title>
        <authorList>
            <person name="Nguyen T.H."/>
            <person name="Li Z."/>
            <person name="Lee Y.-J."/>
            <person name="Ko J."/>
            <person name="Kim S.-G."/>
        </authorList>
    </citation>
    <scope>NUCLEOTIDE SEQUENCE</scope>
    <source>
        <strain evidence="1">KCTC 25031</strain>
    </source>
</reference>